<protein>
    <submittedName>
        <fullName evidence="1">General secretion pathway protein M</fullName>
    </submittedName>
</protein>
<dbReference type="RefSeq" id="WP_148665540.1">
    <property type="nucleotide sequence ID" value="NZ_AP014936.1"/>
</dbReference>
<dbReference type="NCBIfam" id="NF040576">
    <property type="entry name" value="T2SS_GspM_XpsM"/>
    <property type="match status" value="1"/>
</dbReference>
<dbReference type="AlphaFoldDB" id="A0A1B4V941"/>
<evidence type="ECO:0000313" key="2">
    <source>
        <dbReference type="Proteomes" id="UP000218899"/>
    </source>
</evidence>
<accession>A0A1B4V941</accession>
<evidence type="ECO:0000313" key="1">
    <source>
        <dbReference type="EMBL" id="BAU50059.1"/>
    </source>
</evidence>
<dbReference type="EMBL" id="AP014936">
    <property type="protein sequence ID" value="BAU50059.1"/>
    <property type="molecule type" value="Genomic_DNA"/>
</dbReference>
<dbReference type="InterPro" id="IPR014717">
    <property type="entry name" value="Transl_elong_EF1B/ribsomal_bS6"/>
</dbReference>
<organism evidence="1 2">
    <name type="scientific">Sulfurifustis variabilis</name>
    <dbReference type="NCBI Taxonomy" id="1675686"/>
    <lineage>
        <taxon>Bacteria</taxon>
        <taxon>Pseudomonadati</taxon>
        <taxon>Pseudomonadota</taxon>
        <taxon>Gammaproteobacteria</taxon>
        <taxon>Acidiferrobacterales</taxon>
        <taxon>Acidiferrobacteraceae</taxon>
        <taxon>Sulfurifustis</taxon>
    </lineage>
</organism>
<dbReference type="Proteomes" id="UP000218899">
    <property type="component" value="Chromosome"/>
</dbReference>
<proteinExistence type="predicted"/>
<reference evidence="1 2" key="1">
    <citation type="submission" date="2015-08" db="EMBL/GenBank/DDBJ databases">
        <title>Complete genome sequence of Sulfurifustis variabilis.</title>
        <authorList>
            <person name="Miura A."/>
            <person name="Kojima H."/>
            <person name="Fukui M."/>
        </authorList>
    </citation>
    <scope>NUCLEOTIDE SEQUENCE [LARGE SCALE GENOMIC DNA]</scope>
    <source>
        <strain evidence="2">skN76</strain>
    </source>
</reference>
<gene>
    <name evidence="1" type="ORF">SVA_3523</name>
</gene>
<keyword evidence="2" id="KW-1185">Reference proteome</keyword>
<dbReference type="OrthoDB" id="5566245at2"/>
<dbReference type="Gene3D" id="3.30.70.60">
    <property type="match status" value="1"/>
</dbReference>
<dbReference type="InterPro" id="IPR034756">
    <property type="entry name" value="T2SSM_b"/>
</dbReference>
<dbReference type="Pfam" id="PF10741">
    <property type="entry name" value="T2SSM_b"/>
    <property type="match status" value="1"/>
</dbReference>
<dbReference type="KEGG" id="sva:SVA_3523"/>
<name>A0A1B4V941_9GAMM</name>
<sequence>MIERLTPAQSRAAALALLALAAALGYLAAVAPVIGLYRHYDERIADLTHRLGQYRALAATRAANQRALDQLTRRDLAKRYALAERKPALASAEVQGIVKRAVERARGELLSTQAANGQPGDGFAEVTVKVRMRGGIESLRQVLHALESSRPILVLDNVVIEPAAARRAPGPGTTGQELSISFDVSGYARGPTA</sequence>